<keyword evidence="3" id="KW-1185">Reference proteome</keyword>
<gene>
    <name evidence="2" type="ORF">GSOID_T00014512001</name>
</gene>
<feature type="region of interest" description="Disordered" evidence="1">
    <location>
        <begin position="308"/>
        <end position="338"/>
    </location>
</feature>
<reference evidence="2" key="1">
    <citation type="journal article" date="2010" name="Science">
        <title>Plasticity of animal genome architecture unmasked by rapid evolution of a pelagic tunicate.</title>
        <authorList>
            <person name="Denoeud F."/>
            <person name="Henriet S."/>
            <person name="Mungpakdee S."/>
            <person name="Aury J.M."/>
            <person name="Da Silva C."/>
            <person name="Brinkmann H."/>
            <person name="Mikhaleva J."/>
            <person name="Olsen L.C."/>
            <person name="Jubin C."/>
            <person name="Canestro C."/>
            <person name="Bouquet J.M."/>
            <person name="Danks G."/>
            <person name="Poulain J."/>
            <person name="Campsteijn C."/>
            <person name="Adamski M."/>
            <person name="Cross I."/>
            <person name="Yadetie F."/>
            <person name="Muffato M."/>
            <person name="Louis A."/>
            <person name="Butcher S."/>
            <person name="Tsagkogeorga G."/>
            <person name="Konrad A."/>
            <person name="Singh S."/>
            <person name="Jensen M.F."/>
            <person name="Cong E.H."/>
            <person name="Eikeseth-Otteraa H."/>
            <person name="Noel B."/>
            <person name="Anthouard V."/>
            <person name="Porcel B.M."/>
            <person name="Kachouri-Lafond R."/>
            <person name="Nishino A."/>
            <person name="Ugolini M."/>
            <person name="Chourrout P."/>
            <person name="Nishida H."/>
            <person name="Aasland R."/>
            <person name="Huzurbazar S."/>
            <person name="Westhof E."/>
            <person name="Delsuc F."/>
            <person name="Lehrach H."/>
            <person name="Reinhardt R."/>
            <person name="Weissenbach J."/>
            <person name="Roy S.W."/>
            <person name="Artiguenave F."/>
            <person name="Postlethwait J.H."/>
            <person name="Manak J.R."/>
            <person name="Thompson E.M."/>
            <person name="Jaillon O."/>
            <person name="Du Pasquier L."/>
            <person name="Boudinot P."/>
            <person name="Liberles D.A."/>
            <person name="Volff J.N."/>
            <person name="Philippe H."/>
            <person name="Lenhard B."/>
            <person name="Roest Crollius H."/>
            <person name="Wincker P."/>
            <person name="Chourrout D."/>
        </authorList>
    </citation>
    <scope>NUCLEOTIDE SEQUENCE [LARGE SCALE GENOMIC DNA]</scope>
</reference>
<accession>E4XLC9</accession>
<dbReference type="AlphaFoldDB" id="E4XLC9"/>
<evidence type="ECO:0000313" key="3">
    <source>
        <dbReference type="Proteomes" id="UP000001307"/>
    </source>
</evidence>
<dbReference type="InParanoid" id="E4XLC9"/>
<sequence length="351" mass="40700">MTKPAKAKKTAQIEQNAIETGEGGALVIVEEPTAETIQITKAEWQEIKVNMEILEAKVKHLRTQMEQKDKKMGEDAGRYHAETGNTETRIGQTEQRSQRLSPMQRYIARAYEVEAVYAQTLGIALGREASVLYATTRYSIYDKFPQLTEDQQNVKKICSTNNIYKEFADLNTLIRELMLTGRNDKKWTINYRDGLYTLARTTFFLLFNELLGLVTNPYEKDIELEELTHFVHRTKDGLERLFGKFNNGVFRLQNWLKRANDQNDVFTKQQAFQEIRNLFPLKSEAPKSVYSALKLDVTDEALENGIRNWSTPRSTTKRSYEEATSSREEGEVEEEEDNIWTRQLKSRKTEL</sequence>
<protein>
    <submittedName>
        <fullName evidence="2">Uncharacterized protein</fullName>
    </submittedName>
</protein>
<proteinExistence type="predicted"/>
<evidence type="ECO:0000313" key="2">
    <source>
        <dbReference type="EMBL" id="CBY10890.1"/>
    </source>
</evidence>
<name>E4XLC9_OIKDI</name>
<dbReference type="EMBL" id="FN653069">
    <property type="protein sequence ID" value="CBY10890.1"/>
    <property type="molecule type" value="Genomic_DNA"/>
</dbReference>
<feature type="compositionally biased region" description="Basic and acidic residues" evidence="1">
    <location>
        <begin position="318"/>
        <end position="329"/>
    </location>
</feature>
<evidence type="ECO:0000256" key="1">
    <source>
        <dbReference type="SAM" id="MobiDB-lite"/>
    </source>
</evidence>
<dbReference type="Proteomes" id="UP000001307">
    <property type="component" value="Unassembled WGS sequence"/>
</dbReference>
<organism evidence="2">
    <name type="scientific">Oikopleura dioica</name>
    <name type="common">Tunicate</name>
    <dbReference type="NCBI Taxonomy" id="34765"/>
    <lineage>
        <taxon>Eukaryota</taxon>
        <taxon>Metazoa</taxon>
        <taxon>Chordata</taxon>
        <taxon>Tunicata</taxon>
        <taxon>Appendicularia</taxon>
        <taxon>Copelata</taxon>
        <taxon>Oikopleuridae</taxon>
        <taxon>Oikopleura</taxon>
    </lineage>
</organism>